<dbReference type="Proteomes" id="UP000509594">
    <property type="component" value="Chromosome"/>
</dbReference>
<dbReference type="KEGG" id="mzi:HWN40_07895"/>
<dbReference type="RefSeq" id="WP_176965224.1">
    <property type="nucleotide sequence ID" value="NZ_CP058215.1"/>
</dbReference>
<protein>
    <recommendedName>
        <fullName evidence="3">histidine kinase</fullName>
        <ecNumber evidence="3">2.7.13.3</ecNumber>
    </recommendedName>
</protein>
<dbReference type="Gene3D" id="3.30.565.10">
    <property type="entry name" value="Histidine kinase-like ATPase, C-terminal domain"/>
    <property type="match status" value="1"/>
</dbReference>
<keyword evidence="11" id="KW-0472">Membrane</keyword>
<dbReference type="GO" id="GO:0005886">
    <property type="term" value="C:plasma membrane"/>
    <property type="evidence" value="ECO:0007669"/>
    <property type="project" value="UniProtKB-SubCell"/>
</dbReference>
<dbReference type="SMART" id="SM00387">
    <property type="entry name" value="HATPase_c"/>
    <property type="match status" value="1"/>
</dbReference>
<dbReference type="FunFam" id="1.10.287.130:FF:000001">
    <property type="entry name" value="Two-component sensor histidine kinase"/>
    <property type="match status" value="1"/>
</dbReference>
<keyword evidence="8 13" id="KW-0418">Kinase</keyword>
<dbReference type="InterPro" id="IPR003594">
    <property type="entry name" value="HATPase_dom"/>
</dbReference>
<evidence type="ECO:0000256" key="6">
    <source>
        <dbReference type="ARBA" id="ARBA00022679"/>
    </source>
</evidence>
<proteinExistence type="predicted"/>
<dbReference type="FunFam" id="3.30.565.10:FF:000023">
    <property type="entry name" value="PAS domain-containing sensor histidine kinase"/>
    <property type="match status" value="1"/>
</dbReference>
<dbReference type="PANTHER" id="PTHR43711">
    <property type="entry name" value="TWO-COMPONENT HISTIDINE KINASE"/>
    <property type="match status" value="1"/>
</dbReference>
<keyword evidence="6" id="KW-0808">Transferase</keyword>
<dbReference type="EMBL" id="CP058215">
    <property type="protein sequence ID" value="QLC50168.1"/>
    <property type="molecule type" value="Genomic_DNA"/>
</dbReference>
<dbReference type="InterPro" id="IPR036890">
    <property type="entry name" value="HATPase_C_sf"/>
</dbReference>
<dbReference type="InterPro" id="IPR036097">
    <property type="entry name" value="HisK_dim/P_sf"/>
</dbReference>
<evidence type="ECO:0000256" key="10">
    <source>
        <dbReference type="ARBA" id="ARBA00023012"/>
    </source>
</evidence>
<gene>
    <name evidence="13" type="ORF">HWN40_07895</name>
</gene>
<evidence type="ECO:0000313" key="13">
    <source>
        <dbReference type="EMBL" id="QLC50168.1"/>
    </source>
</evidence>
<evidence type="ECO:0000256" key="2">
    <source>
        <dbReference type="ARBA" id="ARBA00004236"/>
    </source>
</evidence>
<evidence type="ECO:0000256" key="8">
    <source>
        <dbReference type="ARBA" id="ARBA00022777"/>
    </source>
</evidence>
<dbReference type="CDD" id="cd16922">
    <property type="entry name" value="HATPase_EvgS-ArcB-TorS-like"/>
    <property type="match status" value="1"/>
</dbReference>
<dbReference type="PANTHER" id="PTHR43711:SF26">
    <property type="entry name" value="SENSOR HISTIDINE KINASE RCSC"/>
    <property type="match status" value="1"/>
</dbReference>
<accession>A0A7D5I4G8</accession>
<keyword evidence="10" id="KW-0902">Two-component regulatory system</keyword>
<dbReference type="SUPFAM" id="SSF47384">
    <property type="entry name" value="Homodimeric domain of signal transducing histidine kinase"/>
    <property type="match status" value="1"/>
</dbReference>
<organism evidence="13 14">
    <name type="scientific">Methanolobus zinderi</name>
    <dbReference type="NCBI Taxonomy" id="536044"/>
    <lineage>
        <taxon>Archaea</taxon>
        <taxon>Methanobacteriati</taxon>
        <taxon>Methanobacteriota</taxon>
        <taxon>Stenosarchaea group</taxon>
        <taxon>Methanomicrobia</taxon>
        <taxon>Methanosarcinales</taxon>
        <taxon>Methanosarcinaceae</taxon>
        <taxon>Methanolobus</taxon>
    </lineage>
</organism>
<sequence length="414" mass="46047">MSERCHFIKPPKTGSNESKQQKMLDVAFENAPTIMLLVDSECRVERINRIGIESIGKDPERILGMMAGDIFSCVHAAEDDGCGTTSSCASCPVRTTITNTVSTGSDHYKAEGAIEVFTRNNIVSNRDFIISTVYVDFQNEKKVIVYLDDITERKEAERATIDAMLLAEEANRVKSEFLANMSHELRTPLNSVNGYSEVLLEETTDILDDRHRKFLENISLSGTRLLKLINDILDVSNIESGEIEVNYGEVDVNEVFESVLDDISSLAKKKDIELNVSIVPETFSLYADSFLLRQILLNLSSNAIKFTPDGGNVALKAHLRDNMAEFSVIDTGIGISADDMDKLFIPFHQIDSKLSRKYAGTGLGLSLVKRFVEMQDGEISVESEPGKGSKFMFRLPVNSSNTTPNKHILQSERI</sequence>
<dbReference type="InterPro" id="IPR004358">
    <property type="entry name" value="Sig_transdc_His_kin-like_C"/>
</dbReference>
<dbReference type="Pfam" id="PF00512">
    <property type="entry name" value="HisKA"/>
    <property type="match status" value="1"/>
</dbReference>
<keyword evidence="7" id="KW-0547">Nucleotide-binding</keyword>
<evidence type="ECO:0000256" key="11">
    <source>
        <dbReference type="ARBA" id="ARBA00023136"/>
    </source>
</evidence>
<keyword evidence="14" id="KW-1185">Reference proteome</keyword>
<dbReference type="Pfam" id="PF02518">
    <property type="entry name" value="HATPase_c"/>
    <property type="match status" value="1"/>
</dbReference>
<dbReference type="Gene3D" id="3.30.450.20">
    <property type="entry name" value="PAS domain"/>
    <property type="match status" value="1"/>
</dbReference>
<dbReference type="EC" id="2.7.13.3" evidence="3"/>
<evidence type="ECO:0000256" key="4">
    <source>
        <dbReference type="ARBA" id="ARBA00022475"/>
    </source>
</evidence>
<dbReference type="SMART" id="SM00388">
    <property type="entry name" value="HisKA"/>
    <property type="match status" value="1"/>
</dbReference>
<keyword evidence="4" id="KW-1003">Cell membrane</keyword>
<dbReference type="InterPro" id="IPR050736">
    <property type="entry name" value="Sensor_HK_Regulatory"/>
</dbReference>
<comment type="catalytic activity">
    <reaction evidence="1">
        <text>ATP + protein L-histidine = ADP + protein N-phospho-L-histidine.</text>
        <dbReference type="EC" id="2.7.13.3"/>
    </reaction>
</comment>
<evidence type="ECO:0000256" key="7">
    <source>
        <dbReference type="ARBA" id="ARBA00022741"/>
    </source>
</evidence>
<dbReference type="InterPro" id="IPR005467">
    <property type="entry name" value="His_kinase_dom"/>
</dbReference>
<dbReference type="SUPFAM" id="SSF55785">
    <property type="entry name" value="PYP-like sensor domain (PAS domain)"/>
    <property type="match status" value="1"/>
</dbReference>
<feature type="domain" description="Histidine kinase" evidence="12">
    <location>
        <begin position="180"/>
        <end position="399"/>
    </location>
</feature>
<evidence type="ECO:0000256" key="5">
    <source>
        <dbReference type="ARBA" id="ARBA00022553"/>
    </source>
</evidence>
<evidence type="ECO:0000259" key="12">
    <source>
        <dbReference type="PROSITE" id="PS50109"/>
    </source>
</evidence>
<evidence type="ECO:0000256" key="1">
    <source>
        <dbReference type="ARBA" id="ARBA00000085"/>
    </source>
</evidence>
<comment type="subcellular location">
    <subcellularLocation>
        <location evidence="2">Cell membrane</location>
    </subcellularLocation>
</comment>
<dbReference type="PRINTS" id="PR00344">
    <property type="entry name" value="BCTRLSENSOR"/>
</dbReference>
<reference evidence="13 14" key="1">
    <citation type="submission" date="2020-06" db="EMBL/GenBank/DDBJ databases">
        <title>Methanolobus halotolerans sp. nov., isolated from a saline lake Tus in Siberia.</title>
        <authorList>
            <person name="Shen Y."/>
            <person name="Chen S.-C."/>
            <person name="Lai M.-C."/>
            <person name="Huang H.-H."/>
            <person name="Chiu H.-H."/>
            <person name="Tang S.-L."/>
            <person name="Rogozin D.Y."/>
            <person name="Degermendzhy A.G."/>
        </authorList>
    </citation>
    <scope>NUCLEOTIDE SEQUENCE [LARGE SCALE GENOMIC DNA]</scope>
    <source>
        <strain evidence="13 14">DSM 21339</strain>
    </source>
</reference>
<dbReference type="GO" id="GO:0005524">
    <property type="term" value="F:ATP binding"/>
    <property type="evidence" value="ECO:0007669"/>
    <property type="project" value="UniProtKB-KW"/>
</dbReference>
<dbReference type="SUPFAM" id="SSF55874">
    <property type="entry name" value="ATPase domain of HSP90 chaperone/DNA topoisomerase II/histidine kinase"/>
    <property type="match status" value="1"/>
</dbReference>
<dbReference type="CDD" id="cd00082">
    <property type="entry name" value="HisKA"/>
    <property type="match status" value="1"/>
</dbReference>
<name>A0A7D5I4G8_9EURY</name>
<dbReference type="OrthoDB" id="342253at2157"/>
<dbReference type="InterPro" id="IPR035965">
    <property type="entry name" value="PAS-like_dom_sf"/>
</dbReference>
<dbReference type="PROSITE" id="PS50109">
    <property type="entry name" value="HIS_KIN"/>
    <property type="match status" value="1"/>
</dbReference>
<dbReference type="GeneID" id="55821588"/>
<evidence type="ECO:0000256" key="3">
    <source>
        <dbReference type="ARBA" id="ARBA00012438"/>
    </source>
</evidence>
<dbReference type="AlphaFoldDB" id="A0A7D5I4G8"/>
<dbReference type="GO" id="GO:0000155">
    <property type="term" value="F:phosphorelay sensor kinase activity"/>
    <property type="evidence" value="ECO:0007669"/>
    <property type="project" value="InterPro"/>
</dbReference>
<evidence type="ECO:0000256" key="9">
    <source>
        <dbReference type="ARBA" id="ARBA00022840"/>
    </source>
</evidence>
<evidence type="ECO:0000313" key="14">
    <source>
        <dbReference type="Proteomes" id="UP000509594"/>
    </source>
</evidence>
<dbReference type="Gene3D" id="1.10.287.130">
    <property type="match status" value="1"/>
</dbReference>
<dbReference type="InterPro" id="IPR003661">
    <property type="entry name" value="HisK_dim/P_dom"/>
</dbReference>
<keyword evidence="9" id="KW-0067">ATP-binding</keyword>
<keyword evidence="5" id="KW-0597">Phosphoprotein</keyword>